<proteinExistence type="predicted"/>
<evidence type="ECO:0000313" key="2">
    <source>
        <dbReference type="EMBL" id="KAJ3735091.1"/>
    </source>
</evidence>
<name>A0AA38N2E4_9AGAR</name>
<feature type="compositionally biased region" description="Low complexity" evidence="1">
    <location>
        <begin position="117"/>
        <end position="147"/>
    </location>
</feature>
<organism evidence="2 3">
    <name type="scientific">Lentinula guzmanii</name>
    <dbReference type="NCBI Taxonomy" id="2804957"/>
    <lineage>
        <taxon>Eukaryota</taxon>
        <taxon>Fungi</taxon>
        <taxon>Dikarya</taxon>
        <taxon>Basidiomycota</taxon>
        <taxon>Agaricomycotina</taxon>
        <taxon>Agaricomycetes</taxon>
        <taxon>Agaricomycetidae</taxon>
        <taxon>Agaricales</taxon>
        <taxon>Marasmiineae</taxon>
        <taxon>Omphalotaceae</taxon>
        <taxon>Lentinula</taxon>
    </lineage>
</organism>
<dbReference type="EMBL" id="JANVFO010000011">
    <property type="protein sequence ID" value="KAJ3735091.1"/>
    <property type="molecule type" value="Genomic_DNA"/>
</dbReference>
<keyword evidence="3" id="KW-1185">Reference proteome</keyword>
<feature type="region of interest" description="Disordered" evidence="1">
    <location>
        <begin position="14"/>
        <end position="56"/>
    </location>
</feature>
<evidence type="ECO:0000256" key="1">
    <source>
        <dbReference type="SAM" id="MobiDB-lite"/>
    </source>
</evidence>
<feature type="region of interest" description="Disordered" evidence="1">
    <location>
        <begin position="117"/>
        <end position="159"/>
    </location>
</feature>
<reference evidence="2" key="1">
    <citation type="submission" date="2022-08" db="EMBL/GenBank/DDBJ databases">
        <authorList>
            <consortium name="DOE Joint Genome Institute"/>
            <person name="Min B."/>
            <person name="Sierra-Patev S."/>
            <person name="Naranjo-Ortiz M."/>
            <person name="Looney B."/>
            <person name="Konkel Z."/>
            <person name="Slot J.C."/>
            <person name="Sakamoto Y."/>
            <person name="Steenwyk J.L."/>
            <person name="Rokas A."/>
            <person name="Carro J."/>
            <person name="Camarero S."/>
            <person name="Ferreira P."/>
            <person name="Molpeceres G."/>
            <person name="Ruiz-duenas F.J."/>
            <person name="Serrano A."/>
            <person name="Henrissat B."/>
            <person name="Drula E."/>
            <person name="Hughes K.W."/>
            <person name="Mata J.L."/>
            <person name="Ishikawa N.K."/>
            <person name="Vargas-Isla R."/>
            <person name="Ushijima S."/>
            <person name="Smith C.A."/>
            <person name="Ahrendt S."/>
            <person name="Andreopoulos W."/>
            <person name="He G."/>
            <person name="LaButti K."/>
            <person name="Lipzen A."/>
            <person name="Ng V."/>
            <person name="Riley R."/>
            <person name="Sandor L."/>
            <person name="Barry K."/>
            <person name="Martinez A.T."/>
            <person name="Xiao Y."/>
            <person name="Gibbons J.G."/>
            <person name="Terashima K."/>
            <person name="Hibbett D.S."/>
            <person name="Grigoriev I.V."/>
        </authorList>
    </citation>
    <scope>NUCLEOTIDE SEQUENCE</scope>
    <source>
        <strain evidence="2">ET3784</strain>
    </source>
</reference>
<gene>
    <name evidence="2" type="ORF">DFJ43DRAFT_1151715</name>
</gene>
<accession>A0AA38N2E4</accession>
<evidence type="ECO:0000313" key="3">
    <source>
        <dbReference type="Proteomes" id="UP001176059"/>
    </source>
</evidence>
<sequence>MSFGSDPQDFVQYALSLPDNISDDSSQESESFEPYTDSNSEIDSDASDMESNASNDALDTSEVISWDEIIRRADPRYRHRFLRHMMDYYTNPDPDVGPFDYSDSEFNYSHDSLVNSAHSSDSFHSAHSSIAESESGESSHNNGSESSTEPPDYMGPDGRLLESERERRRNLSLCFYCGGDHFRSHCPKLRAKYSGDSCYDHASSGMSPASSLSSRIPSPMLSLLRYFVSSHRTFASSHLRIIGSSYPLSII</sequence>
<comment type="caution">
    <text evidence="2">The sequence shown here is derived from an EMBL/GenBank/DDBJ whole genome shotgun (WGS) entry which is preliminary data.</text>
</comment>
<reference evidence="2" key="2">
    <citation type="journal article" date="2023" name="Proc. Natl. Acad. Sci. U.S.A.">
        <title>A global phylogenomic analysis of the shiitake genus Lentinula.</title>
        <authorList>
            <person name="Sierra-Patev S."/>
            <person name="Min B."/>
            <person name="Naranjo-Ortiz M."/>
            <person name="Looney B."/>
            <person name="Konkel Z."/>
            <person name="Slot J.C."/>
            <person name="Sakamoto Y."/>
            <person name="Steenwyk J.L."/>
            <person name="Rokas A."/>
            <person name="Carro J."/>
            <person name="Camarero S."/>
            <person name="Ferreira P."/>
            <person name="Molpeceres G."/>
            <person name="Ruiz-Duenas F.J."/>
            <person name="Serrano A."/>
            <person name="Henrissat B."/>
            <person name="Drula E."/>
            <person name="Hughes K.W."/>
            <person name="Mata J.L."/>
            <person name="Ishikawa N.K."/>
            <person name="Vargas-Isla R."/>
            <person name="Ushijima S."/>
            <person name="Smith C.A."/>
            <person name="Donoghue J."/>
            <person name="Ahrendt S."/>
            <person name="Andreopoulos W."/>
            <person name="He G."/>
            <person name="LaButti K."/>
            <person name="Lipzen A."/>
            <person name="Ng V."/>
            <person name="Riley R."/>
            <person name="Sandor L."/>
            <person name="Barry K."/>
            <person name="Martinez A.T."/>
            <person name="Xiao Y."/>
            <person name="Gibbons J.G."/>
            <person name="Terashima K."/>
            <person name="Grigoriev I.V."/>
            <person name="Hibbett D."/>
        </authorList>
    </citation>
    <scope>NUCLEOTIDE SEQUENCE</scope>
    <source>
        <strain evidence="2">ET3784</strain>
    </source>
</reference>
<feature type="compositionally biased region" description="Acidic residues" evidence="1">
    <location>
        <begin position="21"/>
        <end position="31"/>
    </location>
</feature>
<protein>
    <submittedName>
        <fullName evidence="2">Uncharacterized protein</fullName>
    </submittedName>
</protein>
<dbReference type="AlphaFoldDB" id="A0AA38N2E4"/>
<dbReference type="Proteomes" id="UP001176059">
    <property type="component" value="Unassembled WGS sequence"/>
</dbReference>